<evidence type="ECO:0000259" key="4">
    <source>
        <dbReference type="Pfam" id="PF00669"/>
    </source>
</evidence>
<dbReference type="SUPFAM" id="SSF64518">
    <property type="entry name" value="Phase 1 flagellin"/>
    <property type="match status" value="2"/>
</dbReference>
<sequence length="749" mass="82365">MRISNQYSYYTSIQNYTDGQSLLNKYNLQLQTGQLIQHSWENANTYINGSRLEYELANIGQVIQGTQSAMEMAKNTDTALKNITELLEKFKTLLTKAASDGNSQTSREAIAKELELIKDSIVNIANTSINGQYLFAGSNAATKPFDKYGNYYGNKDNIFVVSGAGTQIPYNIPGWDLFFKPDSDISKIISSNVSLIDNRFDVNNDPSKKDFLDEEDKFSYLIGQNYVQGGGLDPDKDFDYADSKLPFPSSSMYIQGVRPDGTSFKATLNIGPEDKIGDVLENIGQLYGNTDTNKVVDVTINDSGQIEIKNLKEGNSSLDFHAVALTPQAQNKEQITALKEAAEAEGITMDQLTDRIMQAAHNGNLNNVTSPVTVRVNNQDFQLNIHQTDFIKSNINGNKTDGKDFDVAFEKDGNSVFGNVSQIIRGTSEYATDSTKLSEVIANANGSMAGQELQMSITSKSGQTYDVTIDLENSTVSYPDPNNPGQTISFPITHSQYNENTGNAVGMQTKPEDITYGQLNDIIGMFASDNIPTTTINVNANGTINNNDFQTIQQNISNSKDFVEVNMDYKGRIHITDKFSTNTNIGLTIKDQNSNSGFPTNGGQVNAGSGFVFSANNSLTIDDPNVDLIKDLDEMIDAVLSGNMRADSEGSDPRNTGLQGALERIDHLQDHVRKIHTTIGAYTNNIEETNKRMTFLNVNVATIKSGVTDADYGQTYMQFMQTMVSYQAMLSATSKISQISLLNYLIFLI</sequence>
<proteinExistence type="inferred from homology"/>
<comment type="similarity">
    <text evidence="1 3">Belongs to the bacterial flagellin family.</text>
</comment>
<feature type="domain" description="Flagellin C-terminal" evidence="5">
    <location>
        <begin position="663"/>
        <end position="745"/>
    </location>
</feature>
<feature type="domain" description="Flagellin N-terminal" evidence="4">
    <location>
        <begin position="3"/>
        <end position="139"/>
    </location>
</feature>
<keyword evidence="3" id="KW-0964">Secreted</keyword>
<evidence type="ECO:0000256" key="1">
    <source>
        <dbReference type="ARBA" id="ARBA00005709"/>
    </source>
</evidence>
<dbReference type="PANTHER" id="PTHR42792:SF1">
    <property type="entry name" value="FLAGELLAR HOOK-ASSOCIATED PROTEIN 3"/>
    <property type="match status" value="1"/>
</dbReference>
<comment type="subcellular location">
    <subcellularLocation>
        <location evidence="3">Secreted</location>
    </subcellularLocation>
    <subcellularLocation>
        <location evidence="3">Bacterial flagellum</location>
    </subcellularLocation>
</comment>
<evidence type="ECO:0000256" key="3">
    <source>
        <dbReference type="RuleBase" id="RU362073"/>
    </source>
</evidence>
<dbReference type="Pfam" id="PF00669">
    <property type="entry name" value="Flagellin_N"/>
    <property type="match status" value="1"/>
</dbReference>
<accession>A0A5L8LL09</accession>
<dbReference type="AlphaFoldDB" id="A0A5L8LL09"/>
<keyword evidence="2 3" id="KW-0975">Bacterial flagellum</keyword>
<dbReference type="InterPro" id="IPR046358">
    <property type="entry name" value="Flagellin_C"/>
</dbReference>
<dbReference type="Gene3D" id="1.20.1330.10">
    <property type="entry name" value="f41 fragment of flagellin, N-terminal domain"/>
    <property type="match status" value="2"/>
</dbReference>
<organism evidence="6">
    <name type="scientific">Campylobacter lari</name>
    <dbReference type="NCBI Taxonomy" id="201"/>
    <lineage>
        <taxon>Bacteria</taxon>
        <taxon>Pseudomonadati</taxon>
        <taxon>Campylobacterota</taxon>
        <taxon>Epsilonproteobacteria</taxon>
        <taxon>Campylobacterales</taxon>
        <taxon>Campylobacteraceae</taxon>
        <taxon>Campylobacter</taxon>
    </lineage>
</organism>
<comment type="function">
    <text evidence="3">Flagellin is the subunit protein which polymerizes to form the filaments of bacterial flagella.</text>
</comment>
<dbReference type="EMBL" id="AACKMK010000001">
    <property type="protein sequence ID" value="EAK9939349.1"/>
    <property type="molecule type" value="Genomic_DNA"/>
</dbReference>
<keyword evidence="6" id="KW-0966">Cell projection</keyword>
<dbReference type="GO" id="GO:0009288">
    <property type="term" value="C:bacterial-type flagellum"/>
    <property type="evidence" value="ECO:0007669"/>
    <property type="project" value="UniProtKB-SubCell"/>
</dbReference>
<dbReference type="Pfam" id="PF00700">
    <property type="entry name" value="Flagellin_C"/>
    <property type="match status" value="1"/>
</dbReference>
<protein>
    <recommendedName>
        <fullName evidence="3">Flagellin</fullName>
    </recommendedName>
</protein>
<dbReference type="GO" id="GO:0005198">
    <property type="term" value="F:structural molecule activity"/>
    <property type="evidence" value="ECO:0007669"/>
    <property type="project" value="UniProtKB-UniRule"/>
</dbReference>
<dbReference type="InterPro" id="IPR001492">
    <property type="entry name" value="Flagellin"/>
</dbReference>
<dbReference type="PANTHER" id="PTHR42792">
    <property type="entry name" value="FLAGELLIN"/>
    <property type="match status" value="1"/>
</dbReference>
<evidence type="ECO:0000256" key="2">
    <source>
        <dbReference type="ARBA" id="ARBA00023143"/>
    </source>
</evidence>
<dbReference type="NCBIfam" id="NF011282">
    <property type="entry name" value="PRK14692.1"/>
    <property type="match status" value="1"/>
</dbReference>
<keyword evidence="6" id="KW-0969">Cilium</keyword>
<evidence type="ECO:0000259" key="5">
    <source>
        <dbReference type="Pfam" id="PF00700"/>
    </source>
</evidence>
<keyword evidence="6" id="KW-0282">Flagellum</keyword>
<dbReference type="InterPro" id="IPR001029">
    <property type="entry name" value="Flagellin_N"/>
</dbReference>
<dbReference type="GO" id="GO:0005576">
    <property type="term" value="C:extracellular region"/>
    <property type="evidence" value="ECO:0007669"/>
    <property type="project" value="UniProtKB-SubCell"/>
</dbReference>
<reference evidence="6" key="1">
    <citation type="submission" date="2018-05" db="EMBL/GenBank/DDBJ databases">
        <authorList>
            <consortium name="PulseNet: The National Subtyping Network for Foodborne Disease Surveillance"/>
            <person name="Tarr C.L."/>
            <person name="Trees E."/>
            <person name="Katz L.S."/>
            <person name="Carleton-Romer H.A."/>
            <person name="Stroika S."/>
            <person name="Kucerova Z."/>
            <person name="Roache K.F."/>
            <person name="Sabol A.L."/>
            <person name="Besser J."/>
            <person name="Gerner-Smidt P."/>
        </authorList>
    </citation>
    <scope>NUCLEOTIDE SEQUENCE</scope>
    <source>
        <strain evidence="6">2008D-7097</strain>
    </source>
</reference>
<comment type="caution">
    <text evidence="6">The sequence shown here is derived from an EMBL/GenBank/DDBJ whole genome shotgun (WGS) entry which is preliminary data.</text>
</comment>
<evidence type="ECO:0000313" key="6">
    <source>
        <dbReference type="EMBL" id="EAK9939349.1"/>
    </source>
</evidence>
<gene>
    <name evidence="6" type="primary">flgL</name>
    <name evidence="6" type="ORF">A0Y42_00740</name>
</gene>
<name>A0A5L8LL09_CAMLA</name>